<sequence length="457" mass="52746">MAAPMPGYYEMTKKGRSWRNRRRKSQKKEEGVRLASLMSRDDNIELMRWLRKNGFRDTHLVLTDFPDTGRGVMATRNLKEGDCIVSLPENLLITTTTVVNSRLGQYIKNWKPHLTPKQVLSLFLIAEKFRGKDSFWYPYLQTLPTSYTTPSYFSTAEVDALPPAVREATLQHRKVLQNSYKSLRTSLHTLEPLFPDWKTAFTFKSYRWAWATVYTRSVYKKGPAWEFLDPSDRDVYALAPFLDMLNHSPSVQTDTDFNVKSKCYEVKTETACRKYSQVFINYDPYDNARLLMEYGFVLPHNPHSVVKFTVDDLVACLSVDDRNGLSNKNLLQKKMELLSQESLTQNLSCSTEGLSWRLQTALQILCMDHDSICNWRIVLGQTPHDPALRSTVQLVAQRLISRRLEQHYSLTQVAEKVLNPGSSLMSIFILMLLKEDLNILEQSLQNMKSNTDGDLEQ</sequence>
<proteinExistence type="predicted"/>
<dbReference type="PROSITE" id="PS50280">
    <property type="entry name" value="SET"/>
    <property type="match status" value="1"/>
</dbReference>
<dbReference type="PANTHER" id="PTHR13271">
    <property type="entry name" value="UNCHARACTERIZED PUTATIVE METHYLTRANSFERASE"/>
    <property type="match status" value="1"/>
</dbReference>
<evidence type="ECO:0000313" key="3">
    <source>
        <dbReference type="EMBL" id="CAH1228822.1"/>
    </source>
</evidence>
<keyword evidence="4" id="KW-1185">Reference proteome</keyword>
<dbReference type="OrthoDB" id="341421at2759"/>
<dbReference type="GO" id="GO:0016279">
    <property type="term" value="F:protein-lysine N-methyltransferase activity"/>
    <property type="evidence" value="ECO:0007669"/>
    <property type="project" value="InterPro"/>
</dbReference>
<dbReference type="AlphaFoldDB" id="A0A8J9YI86"/>
<reference evidence="3" key="1">
    <citation type="submission" date="2022-01" db="EMBL/GenBank/DDBJ databases">
        <authorList>
            <person name="Braso-Vives M."/>
        </authorList>
    </citation>
    <scope>NUCLEOTIDE SEQUENCE</scope>
</reference>
<name>A0A8J9YI86_BRALA</name>
<dbReference type="InterPro" id="IPR050600">
    <property type="entry name" value="SETD3_SETD6_MTase"/>
</dbReference>
<evidence type="ECO:0000313" key="4">
    <source>
        <dbReference type="Proteomes" id="UP000838412"/>
    </source>
</evidence>
<dbReference type="CDD" id="cd19177">
    <property type="entry name" value="SET_SETD4"/>
    <property type="match status" value="1"/>
</dbReference>
<dbReference type="EMBL" id="OV696686">
    <property type="protein sequence ID" value="CAH1228822.1"/>
    <property type="molecule type" value="Genomic_DNA"/>
</dbReference>
<evidence type="ECO:0000259" key="2">
    <source>
        <dbReference type="PROSITE" id="PS50280"/>
    </source>
</evidence>
<dbReference type="InterPro" id="IPR044429">
    <property type="entry name" value="SETD4_SET"/>
</dbReference>
<evidence type="ECO:0000256" key="1">
    <source>
        <dbReference type="SAM" id="MobiDB-lite"/>
    </source>
</evidence>
<dbReference type="FunFam" id="3.90.1410.10:FF:000002">
    <property type="entry name" value="SET domain-containing protein 4 isoform X1"/>
    <property type="match status" value="1"/>
</dbReference>
<dbReference type="Proteomes" id="UP000838412">
    <property type="component" value="Chromosome 1"/>
</dbReference>
<gene>
    <name evidence="3" type="primary">SETD4</name>
    <name evidence="3" type="ORF">BLAG_LOCUS727</name>
</gene>
<dbReference type="SUPFAM" id="SSF82199">
    <property type="entry name" value="SET domain"/>
    <property type="match status" value="1"/>
</dbReference>
<feature type="domain" description="SET" evidence="2">
    <location>
        <begin position="58"/>
        <end position="283"/>
    </location>
</feature>
<feature type="compositionally biased region" description="Basic residues" evidence="1">
    <location>
        <begin position="14"/>
        <end position="26"/>
    </location>
</feature>
<accession>A0A8J9YI86</accession>
<dbReference type="InterPro" id="IPR046341">
    <property type="entry name" value="SET_dom_sf"/>
</dbReference>
<protein>
    <submittedName>
        <fullName evidence="3">SETD4 protein</fullName>
    </submittedName>
</protein>
<dbReference type="Gene3D" id="3.90.1410.10">
    <property type="entry name" value="set domain protein methyltransferase, domain 1"/>
    <property type="match status" value="1"/>
</dbReference>
<feature type="region of interest" description="Disordered" evidence="1">
    <location>
        <begin position="12"/>
        <end position="31"/>
    </location>
</feature>
<dbReference type="Pfam" id="PF00856">
    <property type="entry name" value="SET"/>
    <property type="match status" value="1"/>
</dbReference>
<organism evidence="3 4">
    <name type="scientific">Branchiostoma lanceolatum</name>
    <name type="common">Common lancelet</name>
    <name type="synonym">Amphioxus lanceolatum</name>
    <dbReference type="NCBI Taxonomy" id="7740"/>
    <lineage>
        <taxon>Eukaryota</taxon>
        <taxon>Metazoa</taxon>
        <taxon>Chordata</taxon>
        <taxon>Cephalochordata</taxon>
        <taxon>Leptocardii</taxon>
        <taxon>Amphioxiformes</taxon>
        <taxon>Branchiostomatidae</taxon>
        <taxon>Branchiostoma</taxon>
    </lineage>
</organism>
<dbReference type="InterPro" id="IPR001214">
    <property type="entry name" value="SET_dom"/>
</dbReference>
<dbReference type="PANTHER" id="PTHR13271:SF151">
    <property type="entry name" value="SET DOMAIN-CONTAINING PROTEIN 4"/>
    <property type="match status" value="1"/>
</dbReference>